<dbReference type="EMBL" id="CGIH01000010">
    <property type="protein sequence ID" value="CFX20664.1"/>
    <property type="molecule type" value="Genomic_DNA"/>
</dbReference>
<dbReference type="PROSITE" id="PS00627">
    <property type="entry name" value="GHMP_KINASES_ATP"/>
    <property type="match status" value="1"/>
</dbReference>
<dbReference type="Gene3D" id="3.30.230.10">
    <property type="match status" value="1"/>
</dbReference>
<evidence type="ECO:0000256" key="3">
    <source>
        <dbReference type="ARBA" id="ARBA00012078"/>
    </source>
</evidence>
<sequence length="305" mass="32509">MVKIRVPATTANLGPGLDTLGMALSLYLTVEMTFSGQGTTIEFTGYGRDELMEKPEQNLVYKAACLVMQQAGLYERGLKLHIHNEIPVGKGLGSSASAIVAGIYAANRLLKKPFAEEQLLSWAVKMEGHADNIVPAVVGGLAIVMQRDEDVFYQQLEVPSELKTVLAVPEFVLATTQSRSVLPTQISLANTVSSLQRACFLIASLVNADYSQLAAAMHDPVFLAERKNLIPGFDRVLANALKAGALGAALSGAGPSVIALTLDKTDKIGEAMQESFAAAGISSEIFILRPSENGIKYLDEDGIAE</sequence>
<evidence type="ECO:0000256" key="7">
    <source>
        <dbReference type="ARBA" id="ARBA00022697"/>
    </source>
</evidence>
<evidence type="ECO:0000256" key="6">
    <source>
        <dbReference type="ARBA" id="ARBA00022679"/>
    </source>
</evidence>
<dbReference type="GO" id="GO:0009088">
    <property type="term" value="P:threonine biosynthetic process"/>
    <property type="evidence" value="ECO:0007669"/>
    <property type="project" value="UniProtKB-UniRule"/>
</dbReference>
<evidence type="ECO:0000313" key="16">
    <source>
        <dbReference type="EMBL" id="CFX20664.1"/>
    </source>
</evidence>
<dbReference type="InterPro" id="IPR013750">
    <property type="entry name" value="GHMP_kinase_C_dom"/>
</dbReference>
<dbReference type="Gene3D" id="3.30.70.890">
    <property type="entry name" value="GHMP kinase, C-terminal domain"/>
    <property type="match status" value="1"/>
</dbReference>
<dbReference type="SUPFAM" id="SSF54211">
    <property type="entry name" value="Ribosomal protein S5 domain 2-like"/>
    <property type="match status" value="1"/>
</dbReference>
<dbReference type="InterPro" id="IPR020568">
    <property type="entry name" value="Ribosomal_Su5_D2-typ_SF"/>
</dbReference>
<dbReference type="InterPro" id="IPR006204">
    <property type="entry name" value="GHMP_kinase_N_dom"/>
</dbReference>
<dbReference type="RefSeq" id="WP_052729585.1">
    <property type="nucleotide sequence ID" value="NZ_CGIH01000010.1"/>
</dbReference>
<evidence type="ECO:0000256" key="13">
    <source>
        <dbReference type="HAMAP-Rule" id="MF_00384"/>
    </source>
</evidence>
<dbReference type="EC" id="2.7.1.39" evidence="3 13"/>
<comment type="pathway">
    <text evidence="1 13">Amino-acid biosynthesis; L-threonine biosynthesis; L-threonine from L-aspartate: step 4/5.</text>
</comment>
<feature type="binding site" evidence="13">
    <location>
        <begin position="87"/>
        <end position="97"/>
    </location>
    <ligand>
        <name>ATP</name>
        <dbReference type="ChEBI" id="CHEBI:30616"/>
    </ligand>
</feature>
<dbReference type="AlphaFoldDB" id="A0A0E4G9R1"/>
<proteinExistence type="inferred from homology"/>
<evidence type="ECO:0000256" key="4">
    <source>
        <dbReference type="ARBA" id="ARBA00017858"/>
    </source>
</evidence>
<keyword evidence="10 13" id="KW-0067">ATP-binding</keyword>
<evidence type="ECO:0000256" key="9">
    <source>
        <dbReference type="ARBA" id="ARBA00022777"/>
    </source>
</evidence>
<keyword evidence="17" id="KW-1185">Reference proteome</keyword>
<evidence type="ECO:0000256" key="8">
    <source>
        <dbReference type="ARBA" id="ARBA00022741"/>
    </source>
</evidence>
<evidence type="ECO:0000256" key="2">
    <source>
        <dbReference type="ARBA" id="ARBA00007370"/>
    </source>
</evidence>
<comment type="catalytic activity">
    <reaction evidence="11 13">
        <text>L-homoserine + ATP = O-phospho-L-homoserine + ADP + H(+)</text>
        <dbReference type="Rhea" id="RHEA:13985"/>
        <dbReference type="ChEBI" id="CHEBI:15378"/>
        <dbReference type="ChEBI" id="CHEBI:30616"/>
        <dbReference type="ChEBI" id="CHEBI:57476"/>
        <dbReference type="ChEBI" id="CHEBI:57590"/>
        <dbReference type="ChEBI" id="CHEBI:456216"/>
        <dbReference type="EC" id="2.7.1.39"/>
    </reaction>
</comment>
<evidence type="ECO:0000259" key="15">
    <source>
        <dbReference type="Pfam" id="PF08544"/>
    </source>
</evidence>
<keyword evidence="5 13" id="KW-0028">Amino-acid biosynthesis</keyword>
<gene>
    <name evidence="13" type="primary">thrB</name>
    <name evidence="16" type="ORF">781</name>
</gene>
<keyword evidence="13" id="KW-0963">Cytoplasm</keyword>
<keyword evidence="7 13" id="KW-0791">Threonine biosynthesis</keyword>
<dbReference type="STRING" id="690567.781"/>
<organism evidence="16 17">
    <name type="scientific">Syntrophomonas zehnderi OL-4</name>
    <dbReference type="NCBI Taxonomy" id="690567"/>
    <lineage>
        <taxon>Bacteria</taxon>
        <taxon>Bacillati</taxon>
        <taxon>Bacillota</taxon>
        <taxon>Clostridia</taxon>
        <taxon>Eubacteriales</taxon>
        <taxon>Syntrophomonadaceae</taxon>
        <taxon>Syntrophomonas</taxon>
    </lineage>
</organism>
<evidence type="ECO:0000256" key="10">
    <source>
        <dbReference type="ARBA" id="ARBA00022840"/>
    </source>
</evidence>
<dbReference type="PRINTS" id="PR00958">
    <property type="entry name" value="HOMSERKINASE"/>
</dbReference>
<evidence type="ECO:0000259" key="14">
    <source>
        <dbReference type="Pfam" id="PF00288"/>
    </source>
</evidence>
<dbReference type="GO" id="GO:0005737">
    <property type="term" value="C:cytoplasm"/>
    <property type="evidence" value="ECO:0007669"/>
    <property type="project" value="UniProtKB-SubCell"/>
</dbReference>
<accession>A0A0E4G9R1</accession>
<evidence type="ECO:0000256" key="1">
    <source>
        <dbReference type="ARBA" id="ARBA00005015"/>
    </source>
</evidence>
<dbReference type="NCBIfam" id="NF002288">
    <property type="entry name" value="PRK01212.1-4"/>
    <property type="match status" value="1"/>
</dbReference>
<name>A0A0E4G9R1_9FIRM</name>
<keyword evidence="9 13" id="KW-0418">Kinase</keyword>
<dbReference type="NCBIfam" id="TIGR00191">
    <property type="entry name" value="thrB"/>
    <property type="match status" value="1"/>
</dbReference>
<dbReference type="Pfam" id="PF00288">
    <property type="entry name" value="GHMP_kinases_N"/>
    <property type="match status" value="1"/>
</dbReference>
<keyword evidence="6 13" id="KW-0808">Transferase</keyword>
<comment type="subcellular location">
    <subcellularLocation>
        <location evidence="13">Cytoplasm</location>
    </subcellularLocation>
</comment>
<evidence type="ECO:0000256" key="5">
    <source>
        <dbReference type="ARBA" id="ARBA00022605"/>
    </source>
</evidence>
<protein>
    <recommendedName>
        <fullName evidence="4 13">Homoserine kinase</fullName>
        <shortName evidence="13">HK</shortName>
        <shortName evidence="13">HSK</shortName>
        <ecNumber evidence="3 13">2.7.1.39</ecNumber>
    </recommendedName>
</protein>
<dbReference type="InterPro" id="IPR000870">
    <property type="entry name" value="Homoserine_kinase"/>
</dbReference>
<dbReference type="GO" id="GO:0004413">
    <property type="term" value="F:homoserine kinase activity"/>
    <property type="evidence" value="ECO:0007669"/>
    <property type="project" value="UniProtKB-UniRule"/>
</dbReference>
<dbReference type="PIRSF" id="PIRSF000676">
    <property type="entry name" value="Homoser_kin"/>
    <property type="match status" value="1"/>
</dbReference>
<dbReference type="Proteomes" id="UP000045545">
    <property type="component" value="Unassembled WGS sequence"/>
</dbReference>
<evidence type="ECO:0000256" key="11">
    <source>
        <dbReference type="ARBA" id="ARBA00049375"/>
    </source>
</evidence>
<dbReference type="HAMAP" id="MF_00384">
    <property type="entry name" value="Homoser_kinase"/>
    <property type="match status" value="1"/>
</dbReference>
<evidence type="ECO:0000313" key="17">
    <source>
        <dbReference type="Proteomes" id="UP000045545"/>
    </source>
</evidence>
<keyword evidence="8 13" id="KW-0547">Nucleotide-binding</keyword>
<dbReference type="InterPro" id="IPR014721">
    <property type="entry name" value="Ribsml_uS5_D2-typ_fold_subgr"/>
</dbReference>
<dbReference type="SUPFAM" id="SSF55060">
    <property type="entry name" value="GHMP Kinase, C-terminal domain"/>
    <property type="match status" value="1"/>
</dbReference>
<dbReference type="InterPro" id="IPR006203">
    <property type="entry name" value="GHMP_knse_ATP-bd_CS"/>
</dbReference>
<dbReference type="PANTHER" id="PTHR20861:SF1">
    <property type="entry name" value="HOMOSERINE KINASE"/>
    <property type="match status" value="1"/>
</dbReference>
<dbReference type="InterPro" id="IPR036554">
    <property type="entry name" value="GHMP_kinase_C_sf"/>
</dbReference>
<feature type="domain" description="GHMP kinase N-terminal" evidence="14">
    <location>
        <begin position="58"/>
        <end position="140"/>
    </location>
</feature>
<comment type="function">
    <text evidence="12 13">Catalyzes the ATP-dependent phosphorylation of L-homoserine to L-homoserine phosphate.</text>
</comment>
<feature type="domain" description="GHMP kinase C-terminal" evidence="15">
    <location>
        <begin position="202"/>
        <end position="277"/>
    </location>
</feature>
<evidence type="ECO:0000256" key="12">
    <source>
        <dbReference type="ARBA" id="ARBA00049954"/>
    </source>
</evidence>
<dbReference type="GO" id="GO:0005524">
    <property type="term" value="F:ATP binding"/>
    <property type="evidence" value="ECO:0007669"/>
    <property type="project" value="UniProtKB-UniRule"/>
</dbReference>
<dbReference type="UniPathway" id="UPA00050">
    <property type="reaction ID" value="UER00064"/>
</dbReference>
<dbReference type="Pfam" id="PF08544">
    <property type="entry name" value="GHMP_kinases_C"/>
    <property type="match status" value="1"/>
</dbReference>
<dbReference type="PANTHER" id="PTHR20861">
    <property type="entry name" value="HOMOSERINE/4-DIPHOSPHOCYTIDYL-2-C-METHYL-D-ERYTHRITOL KINASE"/>
    <property type="match status" value="1"/>
</dbReference>
<comment type="similarity">
    <text evidence="2 13">Belongs to the GHMP kinase family. Homoserine kinase subfamily.</text>
</comment>
<reference evidence="16 17" key="1">
    <citation type="submission" date="2015-03" db="EMBL/GenBank/DDBJ databases">
        <authorList>
            <person name="Murphy D."/>
        </authorList>
    </citation>
    <scope>NUCLEOTIDE SEQUENCE [LARGE SCALE GENOMIC DNA]</scope>
    <source>
        <strain evidence="16 17">OL-4</strain>
    </source>
</reference>